<name>A0A1L3SSM4_9HYPH</name>
<evidence type="ECO:0000313" key="7">
    <source>
        <dbReference type="Proteomes" id="UP000182840"/>
    </source>
</evidence>
<accession>A0A1L3SSM4</accession>
<proteinExistence type="predicted"/>
<dbReference type="OrthoDB" id="9814760at2"/>
<dbReference type="RefSeq" id="WP_072605389.1">
    <property type="nucleotide sequence ID" value="NZ_CP018171.1"/>
</dbReference>
<dbReference type="InterPro" id="IPR029058">
    <property type="entry name" value="AB_hydrolase_fold"/>
</dbReference>
<dbReference type="PANTHER" id="PTHR10272:SF0">
    <property type="entry name" value="PLATELET-ACTIVATING FACTOR ACETYLHYDROLASE"/>
    <property type="match status" value="1"/>
</dbReference>
<dbReference type="EMBL" id="CP018171">
    <property type="protein sequence ID" value="APH72433.1"/>
    <property type="molecule type" value="Genomic_DNA"/>
</dbReference>
<evidence type="ECO:0000259" key="5">
    <source>
        <dbReference type="Pfam" id="PF12740"/>
    </source>
</evidence>
<evidence type="ECO:0000256" key="2">
    <source>
        <dbReference type="ARBA" id="ARBA00022963"/>
    </source>
</evidence>
<dbReference type="KEGG" id="meso:BSQ44_14500"/>
<keyword evidence="7" id="KW-1185">Reference proteome</keyword>
<dbReference type="AlphaFoldDB" id="A0A1L3SSM4"/>
<dbReference type="GO" id="GO:0016042">
    <property type="term" value="P:lipid catabolic process"/>
    <property type="evidence" value="ECO:0007669"/>
    <property type="project" value="UniProtKB-KW"/>
</dbReference>
<dbReference type="SUPFAM" id="SSF53474">
    <property type="entry name" value="alpha/beta-Hydrolases"/>
    <property type="match status" value="1"/>
</dbReference>
<evidence type="ECO:0000256" key="4">
    <source>
        <dbReference type="SAM" id="SignalP"/>
    </source>
</evidence>
<reference evidence="7" key="1">
    <citation type="submission" date="2016-11" db="EMBL/GenBank/DDBJ databases">
        <title>Mesorhizobium oceanicum sp. nov., isolated from deep seawater in South China Sea.</title>
        <authorList>
            <person name="Fu G.-Y."/>
        </authorList>
    </citation>
    <scope>NUCLEOTIDE SEQUENCE [LARGE SCALE GENOMIC DNA]</scope>
    <source>
        <strain evidence="7">B7</strain>
    </source>
</reference>
<evidence type="ECO:0000256" key="1">
    <source>
        <dbReference type="ARBA" id="ARBA00022801"/>
    </source>
</evidence>
<keyword evidence="3" id="KW-0443">Lipid metabolism</keyword>
<keyword evidence="1 6" id="KW-0378">Hydrolase</keyword>
<evidence type="ECO:0000313" key="6">
    <source>
        <dbReference type="EMBL" id="APH72433.1"/>
    </source>
</evidence>
<keyword evidence="2" id="KW-0442">Lipid degradation</keyword>
<gene>
    <name evidence="6" type="ORF">BSQ44_14500</name>
</gene>
<dbReference type="Gene3D" id="3.40.50.1820">
    <property type="entry name" value="alpha/beta hydrolase"/>
    <property type="match status" value="1"/>
</dbReference>
<dbReference type="GO" id="GO:0003847">
    <property type="term" value="F:1-alkyl-2-acetylglycerophosphocholine esterase activity"/>
    <property type="evidence" value="ECO:0007669"/>
    <property type="project" value="TreeGrafter"/>
</dbReference>
<dbReference type="PANTHER" id="PTHR10272">
    <property type="entry name" value="PLATELET-ACTIVATING FACTOR ACETYLHYDROLASE"/>
    <property type="match status" value="1"/>
</dbReference>
<sequence length="438" mass="47419">MKTLLVAALIVGAMGTSTMAQENRIDRVRPDAPELAAPGPHAIGVRTIELLHEDQVDILNVEAGKPHPRYDRPLTVEVWYPAEGDAVGGTYEGVFLRDGVTQVSLEGRAVRDGAPKKAETGAWPLVVVSHGYPGNRFLLSHLAENLATKGYVVVSIDHTDSTYNDQAKFGSTLVNRSLDQIFVLDEIDRLSKDEASFLNGIADASNAGLIGYSMGGYGAVITAGGGVTEASTKYEWGAPDGTLAIHQAGSPTHDALPDPRYKAAIAFAPWGMERGFWDAEGLKGIEIPMFFVAGSVDDVSGYEKGVKVIYEQAVNSDRYLLTFENANHNAAAPMPAPVESWKVSEKLGWAPFDHYADPVWDTVRMNNIAQHFATAFLGKELKGDESMDAYLDLVENAQDGVWAVNEDKSFKPEHTYWKGFGDRTAKGLNLMHAAPAAN</sequence>
<dbReference type="Pfam" id="PF12740">
    <property type="entry name" value="PETase"/>
    <property type="match status" value="1"/>
</dbReference>
<organism evidence="6 7">
    <name type="scientific">Aquibium oceanicum</name>
    <dbReference type="NCBI Taxonomy" id="1670800"/>
    <lineage>
        <taxon>Bacteria</taxon>
        <taxon>Pseudomonadati</taxon>
        <taxon>Pseudomonadota</taxon>
        <taxon>Alphaproteobacteria</taxon>
        <taxon>Hyphomicrobiales</taxon>
        <taxon>Phyllobacteriaceae</taxon>
        <taxon>Aquibium</taxon>
    </lineage>
</organism>
<keyword evidence="4" id="KW-0732">Signal</keyword>
<dbReference type="InterPro" id="IPR041127">
    <property type="entry name" value="PET_hydrolase/cutinase-like"/>
</dbReference>
<dbReference type="STRING" id="1670800.BSQ44_14500"/>
<feature type="chain" id="PRO_5013041041" evidence="4">
    <location>
        <begin position="21"/>
        <end position="438"/>
    </location>
</feature>
<evidence type="ECO:0000256" key="3">
    <source>
        <dbReference type="ARBA" id="ARBA00023098"/>
    </source>
</evidence>
<protein>
    <submittedName>
        <fullName evidence="6">Dienelactone hydrolase</fullName>
    </submittedName>
</protein>
<feature type="domain" description="PET hydrolase/cutinase-like" evidence="5">
    <location>
        <begin position="121"/>
        <end position="223"/>
    </location>
</feature>
<dbReference type="Proteomes" id="UP000182840">
    <property type="component" value="Chromosome"/>
</dbReference>
<feature type="signal peptide" evidence="4">
    <location>
        <begin position="1"/>
        <end position="20"/>
    </location>
</feature>